<feature type="signal peptide" evidence="1">
    <location>
        <begin position="1"/>
        <end position="27"/>
    </location>
</feature>
<name>A0A235EPH0_9BURK</name>
<protein>
    <submittedName>
        <fullName evidence="2">Uncharacterized protein</fullName>
    </submittedName>
</protein>
<gene>
    <name evidence="2" type="ORF">CBY09_03315</name>
</gene>
<comment type="caution">
    <text evidence="2">The sequence shown here is derived from an EMBL/GenBank/DDBJ whole genome shotgun (WGS) entry which is preliminary data.</text>
</comment>
<evidence type="ECO:0000313" key="3">
    <source>
        <dbReference type="Proteomes" id="UP000215441"/>
    </source>
</evidence>
<sequence length="125" mass="12885">MALAMLLVVVGLLAATGFCGVTGAGCAATGRVAADGAGVTVGLHAVASAGGRLDRPTTLMGGFFSLVLSWVYRQRAAELKGKGERGRPPSRLSTPLRWGGWMGLQKLECLVAFRATVPVLCAENL</sequence>
<evidence type="ECO:0000313" key="2">
    <source>
        <dbReference type="EMBL" id="OYD50890.1"/>
    </source>
</evidence>
<dbReference type="EMBL" id="NOIG01000004">
    <property type="protein sequence ID" value="OYD50890.1"/>
    <property type="molecule type" value="Genomic_DNA"/>
</dbReference>
<keyword evidence="1" id="KW-0732">Signal</keyword>
<proteinExistence type="predicted"/>
<dbReference type="Proteomes" id="UP000215441">
    <property type="component" value="Unassembled WGS sequence"/>
</dbReference>
<organism evidence="2 3">
    <name type="scientific">Acidovorax kalamii</name>
    <dbReference type="NCBI Taxonomy" id="2004485"/>
    <lineage>
        <taxon>Bacteria</taxon>
        <taxon>Pseudomonadati</taxon>
        <taxon>Pseudomonadota</taxon>
        <taxon>Betaproteobacteria</taxon>
        <taxon>Burkholderiales</taxon>
        <taxon>Comamonadaceae</taxon>
        <taxon>Acidovorax</taxon>
    </lineage>
</organism>
<evidence type="ECO:0000256" key="1">
    <source>
        <dbReference type="SAM" id="SignalP"/>
    </source>
</evidence>
<dbReference type="AlphaFoldDB" id="A0A235EPH0"/>
<reference evidence="2 3" key="1">
    <citation type="submission" date="2017-07" db="EMBL/GenBank/DDBJ databases">
        <title>Acidovorax KNDSW TSA 6 genome sequence and assembly.</title>
        <authorList>
            <person name="Mayilraj S."/>
        </authorList>
    </citation>
    <scope>NUCLEOTIDE SEQUENCE [LARGE SCALE GENOMIC DNA]</scope>
    <source>
        <strain evidence="2 3">KNDSW-TSA6</strain>
    </source>
</reference>
<keyword evidence="3" id="KW-1185">Reference proteome</keyword>
<accession>A0A235EPH0</accession>
<feature type="chain" id="PRO_5013302915" evidence="1">
    <location>
        <begin position="28"/>
        <end position="125"/>
    </location>
</feature>